<dbReference type="AlphaFoldDB" id="A0A545TL62"/>
<dbReference type="SUPFAM" id="SSF51735">
    <property type="entry name" value="NAD(P)-binding Rossmann-fold domains"/>
    <property type="match status" value="1"/>
</dbReference>
<gene>
    <name evidence="2" type="ORF">FKG95_20755</name>
</gene>
<dbReference type="InterPro" id="IPR036291">
    <property type="entry name" value="NAD(P)-bd_dom_sf"/>
</dbReference>
<dbReference type="Proteomes" id="UP000315252">
    <property type="component" value="Unassembled WGS sequence"/>
</dbReference>
<dbReference type="RefSeq" id="WP_142898307.1">
    <property type="nucleotide sequence ID" value="NZ_ML660058.1"/>
</dbReference>
<dbReference type="GO" id="GO:0016616">
    <property type="term" value="F:oxidoreductase activity, acting on the CH-OH group of donors, NAD or NADP as acceptor"/>
    <property type="evidence" value="ECO:0007669"/>
    <property type="project" value="TreeGrafter"/>
</dbReference>
<evidence type="ECO:0000313" key="2">
    <source>
        <dbReference type="EMBL" id="TQV77964.1"/>
    </source>
</evidence>
<organism evidence="2 3">
    <name type="scientific">Denitrobaculum tricleocarpae</name>
    <dbReference type="NCBI Taxonomy" id="2591009"/>
    <lineage>
        <taxon>Bacteria</taxon>
        <taxon>Pseudomonadati</taxon>
        <taxon>Pseudomonadota</taxon>
        <taxon>Alphaproteobacteria</taxon>
        <taxon>Rhodospirillales</taxon>
        <taxon>Rhodospirillaceae</taxon>
        <taxon>Denitrobaculum</taxon>
    </lineage>
</organism>
<dbReference type="InterPro" id="IPR052184">
    <property type="entry name" value="SDR_enzymes"/>
</dbReference>
<dbReference type="InterPro" id="IPR002347">
    <property type="entry name" value="SDR_fam"/>
</dbReference>
<dbReference type="Pfam" id="PF00106">
    <property type="entry name" value="adh_short"/>
    <property type="match status" value="1"/>
</dbReference>
<keyword evidence="3" id="KW-1185">Reference proteome</keyword>
<evidence type="ECO:0000313" key="3">
    <source>
        <dbReference type="Proteomes" id="UP000315252"/>
    </source>
</evidence>
<dbReference type="PANTHER" id="PTHR45458:SF1">
    <property type="entry name" value="SHORT CHAIN DEHYDROGENASE"/>
    <property type="match status" value="1"/>
</dbReference>
<dbReference type="EMBL" id="VHSH01000007">
    <property type="protein sequence ID" value="TQV77964.1"/>
    <property type="molecule type" value="Genomic_DNA"/>
</dbReference>
<reference evidence="2 3" key="1">
    <citation type="submission" date="2019-06" db="EMBL/GenBank/DDBJ databases">
        <title>Whole genome sequence for Rhodospirillaceae sp. R148.</title>
        <authorList>
            <person name="Wang G."/>
        </authorList>
    </citation>
    <scope>NUCLEOTIDE SEQUENCE [LARGE SCALE GENOMIC DNA]</scope>
    <source>
        <strain evidence="2 3">R148</strain>
    </source>
</reference>
<sequence>MPTILITGANRGIGLALVKSFAKDGWKIHACCRNLERAKKLKAVSGDITPHKLDVTDKLKVESLARGLADEPIDILVNNAGVYNTREGFGSTDYEAWTEMLAVNTQSPLRMVEHFADLVARSERKVIANLSSRLGSISAVEKGGSYPYRTSKCALNMVTKLLSVDLADRGITTIALHPGWVQTDMGGEDADIDVEKSASGLRSVLERADPSQNGGFFNYDGAAISW</sequence>
<dbReference type="PRINTS" id="PR00081">
    <property type="entry name" value="GDHRDH"/>
</dbReference>
<proteinExistence type="inferred from homology"/>
<dbReference type="PRINTS" id="PR00080">
    <property type="entry name" value="SDRFAMILY"/>
</dbReference>
<dbReference type="PANTHER" id="PTHR45458">
    <property type="entry name" value="SHORT-CHAIN DEHYDROGENASE/REDUCTASE SDR"/>
    <property type="match status" value="1"/>
</dbReference>
<protein>
    <submittedName>
        <fullName evidence="2">SDR family oxidoreductase</fullName>
    </submittedName>
</protein>
<dbReference type="Gene3D" id="3.40.50.720">
    <property type="entry name" value="NAD(P)-binding Rossmann-like Domain"/>
    <property type="match status" value="1"/>
</dbReference>
<comment type="caution">
    <text evidence="2">The sequence shown here is derived from an EMBL/GenBank/DDBJ whole genome shotgun (WGS) entry which is preliminary data.</text>
</comment>
<evidence type="ECO:0000256" key="1">
    <source>
        <dbReference type="RuleBase" id="RU000363"/>
    </source>
</evidence>
<dbReference type="OrthoDB" id="9785826at2"/>
<accession>A0A545TL62</accession>
<name>A0A545TL62_9PROT</name>
<dbReference type="CDD" id="cd05325">
    <property type="entry name" value="carb_red_sniffer_like_SDR_c"/>
    <property type="match status" value="1"/>
</dbReference>
<comment type="similarity">
    <text evidence="1">Belongs to the short-chain dehydrogenases/reductases (SDR) family.</text>
</comment>